<evidence type="ECO:0000256" key="7">
    <source>
        <dbReference type="ARBA" id="ARBA00022737"/>
    </source>
</evidence>
<gene>
    <name evidence="17" type="ORF">CAK95_08710</name>
</gene>
<evidence type="ECO:0000313" key="18">
    <source>
        <dbReference type="Proteomes" id="UP000194137"/>
    </source>
</evidence>
<keyword evidence="12" id="KW-0129">CBS domain</keyword>
<evidence type="ECO:0000313" key="17">
    <source>
        <dbReference type="EMBL" id="ARP99157.1"/>
    </source>
</evidence>
<dbReference type="STRING" id="1235591.CAK95_08710"/>
<dbReference type="KEGG" id="psin:CAK95_08710"/>
<evidence type="ECO:0000256" key="9">
    <source>
        <dbReference type="ARBA" id="ARBA00022833"/>
    </source>
</evidence>
<evidence type="ECO:0000256" key="16">
    <source>
        <dbReference type="PIRSR" id="PIRSR006404-2"/>
    </source>
</evidence>
<feature type="binding site" evidence="16">
    <location>
        <position position="58"/>
    </location>
    <ligand>
        <name>Zn(2+)</name>
        <dbReference type="ChEBI" id="CHEBI:29105"/>
        <note>catalytic</note>
    </ligand>
</feature>
<reference evidence="17 18" key="1">
    <citation type="submission" date="2017-05" db="EMBL/GenBank/DDBJ databases">
        <title>Full genome sequence of Pseudorhodoplanes sinuspersici.</title>
        <authorList>
            <person name="Dastgheib S.M.M."/>
            <person name="Shavandi M."/>
            <person name="Tirandaz H."/>
        </authorList>
    </citation>
    <scope>NUCLEOTIDE SEQUENCE [LARGE SCALE GENOMIC DNA]</scope>
    <source>
        <strain evidence="17 18">RIPI110</strain>
    </source>
</reference>
<proteinExistence type="inferred from homology"/>
<dbReference type="SUPFAM" id="SSF54631">
    <property type="entry name" value="CBS-domain pair"/>
    <property type="match status" value="1"/>
</dbReference>
<keyword evidence="18" id="KW-1185">Reference proteome</keyword>
<dbReference type="InterPro" id="IPR016483">
    <property type="entry name" value="UCP006404_Pept_M50_CBS"/>
</dbReference>
<dbReference type="GO" id="GO:0046872">
    <property type="term" value="F:metal ion binding"/>
    <property type="evidence" value="ECO:0007669"/>
    <property type="project" value="UniProtKB-UniRule"/>
</dbReference>
<evidence type="ECO:0000256" key="3">
    <source>
        <dbReference type="ARBA" id="ARBA00022475"/>
    </source>
</evidence>
<keyword evidence="11 14" id="KW-0482">Metalloprotease</keyword>
<dbReference type="GO" id="GO:0006508">
    <property type="term" value="P:proteolysis"/>
    <property type="evidence" value="ECO:0007669"/>
    <property type="project" value="UniProtKB-KW"/>
</dbReference>
<comment type="caution">
    <text evidence="14">Lacks conserved residue(s) required for the propagation of feature annotation.</text>
</comment>
<evidence type="ECO:0000256" key="10">
    <source>
        <dbReference type="ARBA" id="ARBA00022989"/>
    </source>
</evidence>
<protein>
    <recommendedName>
        <fullName evidence="14">Zinc metalloprotease</fullName>
    </recommendedName>
</protein>
<dbReference type="GO" id="GO:0005886">
    <property type="term" value="C:plasma membrane"/>
    <property type="evidence" value="ECO:0007669"/>
    <property type="project" value="UniProtKB-SubCell"/>
</dbReference>
<dbReference type="Gene3D" id="3.10.580.10">
    <property type="entry name" value="CBS-domain"/>
    <property type="match status" value="2"/>
</dbReference>
<keyword evidence="8 14" id="KW-0378">Hydrolase</keyword>
<feature type="transmembrane region" description="Helical" evidence="14">
    <location>
        <begin position="98"/>
        <end position="119"/>
    </location>
</feature>
<dbReference type="PANTHER" id="PTHR39188">
    <property type="entry name" value="MEMBRANE-ASSOCIATED ZINC METALLOPROTEASE M50B"/>
    <property type="match status" value="1"/>
</dbReference>
<dbReference type="Pfam" id="PF00571">
    <property type="entry name" value="CBS"/>
    <property type="match status" value="2"/>
</dbReference>
<evidence type="ECO:0000256" key="1">
    <source>
        <dbReference type="ARBA" id="ARBA00004651"/>
    </source>
</evidence>
<dbReference type="OrthoDB" id="9781963at2"/>
<feature type="active site" evidence="15">
    <location>
        <position position="59"/>
    </location>
</feature>
<dbReference type="PIRSF" id="PIRSF006404">
    <property type="entry name" value="UCP006404_Pept_M50_CBS"/>
    <property type="match status" value="1"/>
</dbReference>
<evidence type="ECO:0000256" key="4">
    <source>
        <dbReference type="ARBA" id="ARBA00022670"/>
    </source>
</evidence>
<feature type="binding site" evidence="16">
    <location>
        <position position="62"/>
    </location>
    <ligand>
        <name>Zn(2+)</name>
        <dbReference type="ChEBI" id="CHEBI:29105"/>
        <note>catalytic</note>
    </ligand>
</feature>
<dbReference type="Proteomes" id="UP000194137">
    <property type="component" value="Chromosome"/>
</dbReference>
<evidence type="ECO:0000256" key="14">
    <source>
        <dbReference type="PIRNR" id="PIRNR006404"/>
    </source>
</evidence>
<evidence type="ECO:0000256" key="5">
    <source>
        <dbReference type="ARBA" id="ARBA00022692"/>
    </source>
</evidence>
<name>A0A1W6ZPI0_9HYPH</name>
<dbReference type="PROSITE" id="PS51371">
    <property type="entry name" value="CBS"/>
    <property type="match status" value="2"/>
</dbReference>
<keyword evidence="6 14" id="KW-0479">Metal-binding</keyword>
<dbReference type="PANTHER" id="PTHR39188:SF3">
    <property type="entry name" value="STAGE IV SPORULATION PROTEIN FB"/>
    <property type="match status" value="1"/>
</dbReference>
<keyword evidence="13 14" id="KW-0472">Membrane</keyword>
<dbReference type="EMBL" id="CP021112">
    <property type="protein sequence ID" value="ARP99157.1"/>
    <property type="molecule type" value="Genomic_DNA"/>
</dbReference>
<dbReference type="AlphaFoldDB" id="A0A1W6ZPI0"/>
<evidence type="ECO:0000256" key="11">
    <source>
        <dbReference type="ARBA" id="ARBA00023049"/>
    </source>
</evidence>
<dbReference type="InterPro" id="IPR008915">
    <property type="entry name" value="Peptidase_M50"/>
</dbReference>
<comment type="subcellular location">
    <subcellularLocation>
        <location evidence="1">Cell membrane</location>
        <topology evidence="1">Multi-pass membrane protein</topology>
    </subcellularLocation>
</comment>
<evidence type="ECO:0000256" key="13">
    <source>
        <dbReference type="ARBA" id="ARBA00023136"/>
    </source>
</evidence>
<feature type="binding site" evidence="16">
    <location>
        <position position="162"/>
    </location>
    <ligand>
        <name>Zn(2+)</name>
        <dbReference type="ChEBI" id="CHEBI:29105"/>
        <note>catalytic</note>
    </ligand>
</feature>
<feature type="transmembrane region" description="Helical" evidence="14">
    <location>
        <begin position="36"/>
        <end position="57"/>
    </location>
</feature>
<keyword evidence="4 14" id="KW-0645">Protease</keyword>
<dbReference type="InterPro" id="IPR046342">
    <property type="entry name" value="CBS_dom_sf"/>
</dbReference>
<evidence type="ECO:0000256" key="15">
    <source>
        <dbReference type="PIRSR" id="PIRSR006404-1"/>
    </source>
</evidence>
<sequence>MGWSLNIGSVAGTAVRIHITFLLFLVWIFGASYVSGGAGVAWTSLVFIVLVFLCVLLHEFGHIFTARAFGVQTPDVVLLPIGGVARLERIPEKPSEEFLIAIAGPLVNIVIAGFLLLFAGADLTSNAAVAAVDNARIPMVDRLAAVNLFLALFNLIPAFPMDGGRVLRAALSARLGFVRATEIAASIGQGFAFLLGFVGLFYNPILIFIAIFVYLAAASEAHMVALRSVSRGVPVLSATMTKIATLTPDAHIDEAVQVLLQTSQSEFPVIDDAQKPVGLLGRADIIRALKELGPDARVSQAMSTAIPIVDRRRPLDEAVRLLQEKSAPAIAVVEPDGRLVGLITTETIGELMMVSQAMPEGFQLGSKGGPWGRPAQT</sequence>
<dbReference type="RefSeq" id="WP_086087564.1">
    <property type="nucleotide sequence ID" value="NZ_CP021112.1"/>
</dbReference>
<organism evidence="17 18">
    <name type="scientific">Pseudorhodoplanes sinuspersici</name>
    <dbReference type="NCBI Taxonomy" id="1235591"/>
    <lineage>
        <taxon>Bacteria</taxon>
        <taxon>Pseudomonadati</taxon>
        <taxon>Pseudomonadota</taxon>
        <taxon>Alphaproteobacteria</taxon>
        <taxon>Hyphomicrobiales</taxon>
        <taxon>Pseudorhodoplanes</taxon>
    </lineage>
</organism>
<keyword evidence="3" id="KW-1003">Cell membrane</keyword>
<keyword evidence="10 14" id="KW-1133">Transmembrane helix</keyword>
<evidence type="ECO:0000256" key="8">
    <source>
        <dbReference type="ARBA" id="ARBA00022801"/>
    </source>
</evidence>
<accession>A0A1W6ZPI0</accession>
<feature type="transmembrane region" description="Helical" evidence="14">
    <location>
        <begin position="139"/>
        <end position="159"/>
    </location>
</feature>
<keyword evidence="5 14" id="KW-0812">Transmembrane</keyword>
<dbReference type="InterPro" id="IPR000644">
    <property type="entry name" value="CBS_dom"/>
</dbReference>
<keyword evidence="9 14" id="KW-0862">Zinc</keyword>
<dbReference type="CDD" id="cd06164">
    <property type="entry name" value="S2P-M50_SpoIVFB_CBS"/>
    <property type="match status" value="1"/>
</dbReference>
<evidence type="ECO:0000256" key="6">
    <source>
        <dbReference type="ARBA" id="ARBA00022723"/>
    </source>
</evidence>
<comment type="similarity">
    <text evidence="2 14">Belongs to the peptidase M50B family.</text>
</comment>
<dbReference type="Pfam" id="PF02163">
    <property type="entry name" value="Peptidase_M50"/>
    <property type="match status" value="2"/>
</dbReference>
<feature type="transmembrane region" description="Helical" evidence="14">
    <location>
        <begin position="7"/>
        <end position="30"/>
    </location>
</feature>
<evidence type="ECO:0000256" key="2">
    <source>
        <dbReference type="ARBA" id="ARBA00007931"/>
    </source>
</evidence>
<keyword evidence="7" id="KW-0677">Repeat</keyword>
<comment type="cofactor">
    <cofactor evidence="14 16">
        <name>Zn(2+)</name>
        <dbReference type="ChEBI" id="CHEBI:29105"/>
    </cofactor>
    <text evidence="14 16">Binds 1 zinc ion per subunit.</text>
</comment>
<dbReference type="SMART" id="SM00116">
    <property type="entry name" value="CBS"/>
    <property type="match status" value="2"/>
</dbReference>
<evidence type="ECO:0000256" key="12">
    <source>
        <dbReference type="ARBA" id="ARBA00023122"/>
    </source>
</evidence>
<dbReference type="GO" id="GO:0008237">
    <property type="term" value="F:metallopeptidase activity"/>
    <property type="evidence" value="ECO:0007669"/>
    <property type="project" value="UniProtKB-UniRule"/>
</dbReference>